<evidence type="ECO:0000313" key="2">
    <source>
        <dbReference type="Proteomes" id="UP000268093"/>
    </source>
</evidence>
<comment type="caution">
    <text evidence="1">The sequence shown here is derived from an EMBL/GenBank/DDBJ whole genome shotgun (WGS) entry which is preliminary data.</text>
</comment>
<gene>
    <name evidence="1" type="ORF">BC936DRAFT_144767</name>
</gene>
<sequence length="647" mass="73254">MDYFYVGLPYVAPKPLLGSSGLTWEYQAGPALLQTLQTGIRDHYKSYRSGNIDKITMPLYLFLSGAGTGKSRNASEFHRTVVECLGDEDEELKNKFRNAWVFHVSLENGSTLRDDETSAFRAVGNRMLLQLLPEKALDQIVTSYEAPDPMEVLRLVAKHEKQELKDATIIVVVDGMQNLMTSYEDGLNAESRFYKTLSSIGDLAHKGAFLLPCCTATVSRPIDQSLRTSNRCRIYLPVTSLEPPVIRQDHGIELAFPIDSSLMKILVEDCGGHGRALEILWNLTRGLNLENCDVGDLMRKLRNNLSQRYKSALPKDEDAKAIVRAILVHQRLINDEHIPNTSKFPDQVVAPGLIRYEEVGQYGYLHVPYIWLWIIAETGGRELLLPGWRFDDYTELLANEDKTLPSNCSWENFEKFNARFRAMKSLALEEGQLTKISEMNFGARLNGDINFVNHHLSVACAVNQTDTRTTEANSVEWIVNSLKESINMRQHRHIVINAKSATASDAFLSLDAQPPTNENHQYKFFTDANISNDLYNRERNIAASNRDFFIFFTTQKTPDNIKLPPNSGIVDQKNWNDYFGPFAGRAFVYGLMGAPNINTADFTTLQLVDGVGPATARKIMVKRKFSSIEDAEEKTKLRWVILEQFQY</sequence>
<reference evidence="1 2" key="1">
    <citation type="journal article" date="2018" name="New Phytol.">
        <title>Phylogenomics of Endogonaceae and evolution of mycorrhizas within Mucoromycota.</title>
        <authorList>
            <person name="Chang Y."/>
            <person name="Desiro A."/>
            <person name="Na H."/>
            <person name="Sandor L."/>
            <person name="Lipzen A."/>
            <person name="Clum A."/>
            <person name="Barry K."/>
            <person name="Grigoriev I.V."/>
            <person name="Martin F.M."/>
            <person name="Stajich J.E."/>
            <person name="Smith M.E."/>
            <person name="Bonito G."/>
            <person name="Spatafora J.W."/>
        </authorList>
    </citation>
    <scope>NUCLEOTIDE SEQUENCE [LARGE SCALE GENOMIC DNA]</scope>
    <source>
        <strain evidence="1 2">GMNB39</strain>
    </source>
</reference>
<evidence type="ECO:0000313" key="1">
    <source>
        <dbReference type="EMBL" id="RUP48272.1"/>
    </source>
</evidence>
<dbReference type="EMBL" id="RBNI01003518">
    <property type="protein sequence ID" value="RUP48272.1"/>
    <property type="molecule type" value="Genomic_DNA"/>
</dbReference>
<keyword evidence="2" id="KW-1185">Reference proteome</keyword>
<dbReference type="AlphaFoldDB" id="A0A433DBQ8"/>
<dbReference type="Gene3D" id="1.10.150.320">
    <property type="entry name" value="Photosystem II 12 kDa extrinsic protein"/>
    <property type="match status" value="1"/>
</dbReference>
<organism evidence="1 2">
    <name type="scientific">Jimgerdemannia flammicorona</name>
    <dbReference type="NCBI Taxonomy" id="994334"/>
    <lineage>
        <taxon>Eukaryota</taxon>
        <taxon>Fungi</taxon>
        <taxon>Fungi incertae sedis</taxon>
        <taxon>Mucoromycota</taxon>
        <taxon>Mucoromycotina</taxon>
        <taxon>Endogonomycetes</taxon>
        <taxon>Endogonales</taxon>
        <taxon>Endogonaceae</taxon>
        <taxon>Jimgerdemannia</taxon>
    </lineage>
</organism>
<dbReference type="OrthoDB" id="5597935at2759"/>
<dbReference type="Proteomes" id="UP000268093">
    <property type="component" value="Unassembled WGS sequence"/>
</dbReference>
<name>A0A433DBQ8_9FUNG</name>
<accession>A0A433DBQ8</accession>
<proteinExistence type="predicted"/>
<dbReference type="SUPFAM" id="SSF81585">
    <property type="entry name" value="PsbU/PolX domain-like"/>
    <property type="match status" value="1"/>
</dbReference>
<protein>
    <submittedName>
        <fullName evidence="1">Uncharacterized protein</fullName>
    </submittedName>
</protein>